<comment type="caution">
    <text evidence="10">The sequence shown here is derived from an EMBL/GenBank/DDBJ whole genome shotgun (WGS) entry which is preliminary data.</text>
</comment>
<evidence type="ECO:0000256" key="8">
    <source>
        <dbReference type="SAM" id="Phobius"/>
    </source>
</evidence>
<feature type="region of interest" description="Disordered" evidence="7">
    <location>
        <begin position="316"/>
        <end position="347"/>
    </location>
</feature>
<keyword evidence="11" id="KW-1185">Reference proteome</keyword>
<keyword evidence="3 10" id="KW-0808">Transferase</keyword>
<dbReference type="CDD" id="cd14014">
    <property type="entry name" value="STKc_PknB_like"/>
    <property type="match status" value="1"/>
</dbReference>
<dbReference type="PANTHER" id="PTHR43289">
    <property type="entry name" value="MITOGEN-ACTIVATED PROTEIN KINASE KINASE KINASE 20-RELATED"/>
    <property type="match status" value="1"/>
</dbReference>
<dbReference type="Gene3D" id="3.30.200.20">
    <property type="entry name" value="Phosphorylase Kinase, domain 1"/>
    <property type="match status" value="1"/>
</dbReference>
<keyword evidence="8" id="KW-0472">Membrane</keyword>
<dbReference type="PROSITE" id="PS00108">
    <property type="entry name" value="PROTEIN_KINASE_ST"/>
    <property type="match status" value="1"/>
</dbReference>
<keyword evidence="6" id="KW-0067">ATP-binding</keyword>
<dbReference type="RefSeq" id="WP_066058528.1">
    <property type="nucleotide sequence ID" value="NZ_JBHUNF010000004.1"/>
</dbReference>
<feature type="compositionally biased region" description="Polar residues" evidence="7">
    <location>
        <begin position="331"/>
        <end position="344"/>
    </location>
</feature>
<dbReference type="PANTHER" id="PTHR43289:SF6">
    <property type="entry name" value="SERINE_THREONINE-PROTEIN KINASE NEKL-3"/>
    <property type="match status" value="1"/>
</dbReference>
<gene>
    <name evidence="10" type="ORF">ACFSUQ_06605</name>
</gene>
<evidence type="ECO:0000313" key="11">
    <source>
        <dbReference type="Proteomes" id="UP001597453"/>
    </source>
</evidence>
<dbReference type="Gene3D" id="1.10.510.10">
    <property type="entry name" value="Transferase(Phosphotransferase) domain 1"/>
    <property type="match status" value="1"/>
</dbReference>
<keyword evidence="4" id="KW-0547">Nucleotide-binding</keyword>
<proteinExistence type="predicted"/>
<keyword evidence="8" id="KW-0812">Transmembrane</keyword>
<reference evidence="11" key="1">
    <citation type="journal article" date="2019" name="Int. J. Syst. Evol. Microbiol.">
        <title>The Global Catalogue of Microorganisms (GCM) 10K type strain sequencing project: providing services to taxonomists for standard genome sequencing and annotation.</title>
        <authorList>
            <consortium name="The Broad Institute Genomics Platform"/>
            <consortium name="The Broad Institute Genome Sequencing Center for Infectious Disease"/>
            <person name="Wu L."/>
            <person name="Ma J."/>
        </authorList>
    </citation>
    <scope>NUCLEOTIDE SEQUENCE [LARGE SCALE GENOMIC DNA]</scope>
    <source>
        <strain evidence="11">TISTR 1511</strain>
    </source>
</reference>
<keyword evidence="8" id="KW-1133">Transmembrane helix</keyword>
<feature type="domain" description="Protein kinase" evidence="9">
    <location>
        <begin position="15"/>
        <end position="275"/>
    </location>
</feature>
<evidence type="ECO:0000256" key="3">
    <source>
        <dbReference type="ARBA" id="ARBA00022679"/>
    </source>
</evidence>
<evidence type="ECO:0000256" key="6">
    <source>
        <dbReference type="ARBA" id="ARBA00022840"/>
    </source>
</evidence>
<dbReference type="PROSITE" id="PS50011">
    <property type="entry name" value="PROTEIN_KINASE_DOM"/>
    <property type="match status" value="1"/>
</dbReference>
<organism evidence="10 11">
    <name type="scientific">Gulosibacter bifidus</name>
    <dbReference type="NCBI Taxonomy" id="272239"/>
    <lineage>
        <taxon>Bacteria</taxon>
        <taxon>Bacillati</taxon>
        <taxon>Actinomycetota</taxon>
        <taxon>Actinomycetes</taxon>
        <taxon>Micrococcales</taxon>
        <taxon>Microbacteriaceae</taxon>
        <taxon>Gulosibacter</taxon>
    </lineage>
</organism>
<dbReference type="InterPro" id="IPR011009">
    <property type="entry name" value="Kinase-like_dom_sf"/>
</dbReference>
<keyword evidence="2" id="KW-0723">Serine/threonine-protein kinase</keyword>
<dbReference type="Proteomes" id="UP001597453">
    <property type="component" value="Unassembled WGS sequence"/>
</dbReference>
<evidence type="ECO:0000256" key="4">
    <source>
        <dbReference type="ARBA" id="ARBA00022741"/>
    </source>
</evidence>
<dbReference type="SUPFAM" id="SSF56112">
    <property type="entry name" value="Protein kinase-like (PK-like)"/>
    <property type="match status" value="1"/>
</dbReference>
<accession>A0ABW5RKB0</accession>
<dbReference type="InterPro" id="IPR000719">
    <property type="entry name" value="Prot_kinase_dom"/>
</dbReference>
<evidence type="ECO:0000256" key="1">
    <source>
        <dbReference type="ARBA" id="ARBA00012513"/>
    </source>
</evidence>
<evidence type="ECO:0000259" key="9">
    <source>
        <dbReference type="PROSITE" id="PS50011"/>
    </source>
</evidence>
<dbReference type="GO" id="GO:0004674">
    <property type="term" value="F:protein serine/threonine kinase activity"/>
    <property type="evidence" value="ECO:0007669"/>
    <property type="project" value="UniProtKB-EC"/>
</dbReference>
<dbReference type="InterPro" id="IPR008271">
    <property type="entry name" value="Ser/Thr_kinase_AS"/>
</dbReference>
<evidence type="ECO:0000256" key="2">
    <source>
        <dbReference type="ARBA" id="ARBA00022527"/>
    </source>
</evidence>
<dbReference type="EC" id="2.7.11.1" evidence="1"/>
<protein>
    <recommendedName>
        <fullName evidence="1">non-specific serine/threonine protein kinase</fullName>
        <ecNumber evidence="1">2.7.11.1</ecNumber>
    </recommendedName>
</protein>
<feature type="transmembrane region" description="Helical" evidence="8">
    <location>
        <begin position="366"/>
        <end position="388"/>
    </location>
</feature>
<dbReference type="SMART" id="SM00220">
    <property type="entry name" value="S_TKc"/>
    <property type="match status" value="1"/>
</dbReference>
<name>A0ABW5RKB0_9MICO</name>
<evidence type="ECO:0000313" key="10">
    <source>
        <dbReference type="EMBL" id="MFD2674964.1"/>
    </source>
</evidence>
<evidence type="ECO:0000256" key="5">
    <source>
        <dbReference type="ARBA" id="ARBA00022777"/>
    </source>
</evidence>
<dbReference type="EMBL" id="JBHUNF010000004">
    <property type="protein sequence ID" value="MFD2674964.1"/>
    <property type="molecule type" value="Genomic_DNA"/>
</dbReference>
<evidence type="ECO:0000256" key="7">
    <source>
        <dbReference type="SAM" id="MobiDB-lite"/>
    </source>
</evidence>
<sequence>MNTETPGRGPDIPGYQWRAYMGRGGSADVHRYRQQSPEREVAIKVLRPRVGYEAEAMMRREANVLAQVSTHPGIVSLYATGRTREGATWMALELCQPPRWQRGGGVMPVADVLRSGVVLSGALATLHGVGIVHRDVKPSNVLTSEFGGPVLTDFGIAGAVGMPLRHGEGGLSIPWAAPEVHMAETEVGAAQDVFSLAATLWTWLAGASPFEILNGDNSRGALIGRVMGGQLRGIGRRDVPPALEEVLMRGLAREAAQRPNAADFGRMLQRQQRALGLPETELEIREIGDSVSARAAVAASDDPDATRLRPVAVVSSDTTTGGTTNHRSFEFSEQGTRHTTTGQTFGRMDTTGGAMPMVSAGRGPSALGIFFAVLAALVVGGAALLVAFRGGGWTVAPDAPAETKVADPVSAQVPSVGDLQVVIEGDQLVASWKAPSELPATNGAHFGFTITRAGQPEHTDVTDQTSISFPAVTGSNCIEVWTRGPGGATSKSQQACVTN</sequence>
<dbReference type="Pfam" id="PF00069">
    <property type="entry name" value="Pkinase"/>
    <property type="match status" value="1"/>
</dbReference>
<keyword evidence="5 10" id="KW-0418">Kinase</keyword>